<dbReference type="Proteomes" id="UP000199039">
    <property type="component" value="Unassembled WGS sequence"/>
</dbReference>
<evidence type="ECO:0000313" key="3">
    <source>
        <dbReference type="EMBL" id="SDC32145.1"/>
    </source>
</evidence>
<dbReference type="STRING" id="1814289.SAMN05216410_1634"/>
<proteinExistence type="predicted"/>
<sequence>MGDFAEHVVGTSSDAHGPGPMRPVDPHAYIGDDAPRRPLGRRILAWVLAALVGVAVAALVPGSAIIWAWLALVTLVVVAMVVSWAGRRRSRA</sequence>
<reference evidence="3 4" key="1">
    <citation type="submission" date="2016-09" db="EMBL/GenBank/DDBJ databases">
        <authorList>
            <person name="Capua I."/>
            <person name="De Benedictis P."/>
            <person name="Joannis T."/>
            <person name="Lombin L.H."/>
            <person name="Cattoli G."/>
        </authorList>
    </citation>
    <scope>NUCLEOTIDE SEQUENCE [LARGE SCALE GENOMIC DNA]</scope>
    <source>
        <strain evidence="3 4">ISLP-3</strain>
    </source>
</reference>
<evidence type="ECO:0000256" key="1">
    <source>
        <dbReference type="SAM" id="MobiDB-lite"/>
    </source>
</evidence>
<protein>
    <submittedName>
        <fullName evidence="3">Uncharacterized protein</fullName>
    </submittedName>
</protein>
<keyword evidence="2" id="KW-0812">Transmembrane</keyword>
<evidence type="ECO:0000313" key="4">
    <source>
        <dbReference type="Proteomes" id="UP000199039"/>
    </source>
</evidence>
<feature type="transmembrane region" description="Helical" evidence="2">
    <location>
        <begin position="66"/>
        <end position="86"/>
    </location>
</feature>
<feature type="transmembrane region" description="Helical" evidence="2">
    <location>
        <begin position="43"/>
        <end position="60"/>
    </location>
</feature>
<keyword evidence="4" id="KW-1185">Reference proteome</keyword>
<dbReference type="RefSeq" id="WP_093182247.1">
    <property type="nucleotide sequence ID" value="NZ_FMYH01000002.1"/>
</dbReference>
<gene>
    <name evidence="3" type="ORF">SAMN05216410_1634</name>
</gene>
<keyword evidence="2" id="KW-1133">Transmembrane helix</keyword>
<dbReference type="EMBL" id="FMYH01000002">
    <property type="protein sequence ID" value="SDC32145.1"/>
    <property type="molecule type" value="Genomic_DNA"/>
</dbReference>
<dbReference type="AlphaFoldDB" id="A0A1G6KNN9"/>
<accession>A0A1G6KNN9</accession>
<organism evidence="3 4">
    <name type="scientific">Sanguibacter gelidistatuariae</name>
    <dbReference type="NCBI Taxonomy" id="1814289"/>
    <lineage>
        <taxon>Bacteria</taxon>
        <taxon>Bacillati</taxon>
        <taxon>Actinomycetota</taxon>
        <taxon>Actinomycetes</taxon>
        <taxon>Micrococcales</taxon>
        <taxon>Sanguibacteraceae</taxon>
        <taxon>Sanguibacter</taxon>
    </lineage>
</organism>
<keyword evidence="2" id="KW-0472">Membrane</keyword>
<feature type="region of interest" description="Disordered" evidence="1">
    <location>
        <begin position="1"/>
        <end position="27"/>
    </location>
</feature>
<name>A0A1G6KNN9_9MICO</name>
<evidence type="ECO:0000256" key="2">
    <source>
        <dbReference type="SAM" id="Phobius"/>
    </source>
</evidence>